<accession>A0ABQ9E875</accession>
<proteinExistence type="predicted"/>
<evidence type="ECO:0000313" key="2">
    <source>
        <dbReference type="Proteomes" id="UP001217089"/>
    </source>
</evidence>
<organism evidence="1 2">
    <name type="scientific">Tegillarca granosa</name>
    <name type="common">Malaysian cockle</name>
    <name type="synonym">Anadara granosa</name>
    <dbReference type="NCBI Taxonomy" id="220873"/>
    <lineage>
        <taxon>Eukaryota</taxon>
        <taxon>Metazoa</taxon>
        <taxon>Spiralia</taxon>
        <taxon>Lophotrochozoa</taxon>
        <taxon>Mollusca</taxon>
        <taxon>Bivalvia</taxon>
        <taxon>Autobranchia</taxon>
        <taxon>Pteriomorphia</taxon>
        <taxon>Arcoida</taxon>
        <taxon>Arcoidea</taxon>
        <taxon>Arcidae</taxon>
        <taxon>Tegillarca</taxon>
    </lineage>
</organism>
<comment type="caution">
    <text evidence="1">The sequence shown here is derived from an EMBL/GenBank/DDBJ whole genome shotgun (WGS) entry which is preliminary data.</text>
</comment>
<keyword evidence="2" id="KW-1185">Reference proteome</keyword>
<sequence>MREEVRKRSNKLEGSKYRIGQQYPKEVQDKRRELVPIMKREREKGNSAYFTADKLVVNGKVWKNGASMKSK</sequence>
<dbReference type="Proteomes" id="UP001217089">
    <property type="component" value="Unassembled WGS sequence"/>
</dbReference>
<name>A0ABQ9E875_TEGGR</name>
<dbReference type="EMBL" id="JARBDR010000918">
    <property type="protein sequence ID" value="KAJ8301551.1"/>
    <property type="molecule type" value="Genomic_DNA"/>
</dbReference>
<protein>
    <submittedName>
        <fullName evidence="1">Uncharacterized protein</fullName>
    </submittedName>
</protein>
<evidence type="ECO:0000313" key="1">
    <source>
        <dbReference type="EMBL" id="KAJ8301551.1"/>
    </source>
</evidence>
<gene>
    <name evidence="1" type="ORF">KUTeg_020538</name>
</gene>
<reference evidence="1 2" key="1">
    <citation type="submission" date="2022-12" db="EMBL/GenBank/DDBJ databases">
        <title>Chromosome-level genome of Tegillarca granosa.</title>
        <authorList>
            <person name="Kim J."/>
        </authorList>
    </citation>
    <scope>NUCLEOTIDE SEQUENCE [LARGE SCALE GENOMIC DNA]</scope>
    <source>
        <strain evidence="1">Teg-2019</strain>
        <tissue evidence="1">Adductor muscle</tissue>
    </source>
</reference>